<evidence type="ECO:0000256" key="3">
    <source>
        <dbReference type="ARBA" id="ARBA00022840"/>
    </source>
</evidence>
<dbReference type="PROSITE" id="PS50206">
    <property type="entry name" value="RHODANESE_3"/>
    <property type="match status" value="1"/>
</dbReference>
<keyword evidence="8" id="KW-1185">Reference proteome</keyword>
<dbReference type="AlphaFoldDB" id="A0A7J7IKS3"/>
<dbReference type="SUPFAM" id="SSF52821">
    <property type="entry name" value="Rhodanese/Cell cycle control phosphatase"/>
    <property type="match status" value="1"/>
</dbReference>
<dbReference type="PANTHER" id="PTHR10953">
    <property type="entry name" value="UBIQUITIN-ACTIVATING ENZYME E1"/>
    <property type="match status" value="1"/>
</dbReference>
<accession>A0A7J7IKS3</accession>
<dbReference type="InterPro" id="IPR035985">
    <property type="entry name" value="Ubiquitin-activating_enz"/>
</dbReference>
<dbReference type="Pfam" id="PF00581">
    <property type="entry name" value="Rhodanese"/>
    <property type="match status" value="1"/>
</dbReference>
<dbReference type="InterPro" id="IPR001763">
    <property type="entry name" value="Rhodanese-like_dom"/>
</dbReference>
<feature type="compositionally biased region" description="Polar residues" evidence="5">
    <location>
        <begin position="315"/>
        <end position="334"/>
    </location>
</feature>
<dbReference type="CDD" id="cd00757">
    <property type="entry name" value="ThiF_MoeB_HesA_family"/>
    <property type="match status" value="1"/>
</dbReference>
<keyword evidence="2" id="KW-0547">Nucleotide-binding</keyword>
<keyword evidence="3" id="KW-0067">ATP-binding</keyword>
<protein>
    <recommendedName>
        <fullName evidence="4">Probable molybdopterin-synthase adenylyltransferase</fullName>
    </recommendedName>
</protein>
<dbReference type="Gene3D" id="3.40.50.720">
    <property type="entry name" value="NAD(P)-binding Rossmann-like Domain"/>
    <property type="match status" value="1"/>
</dbReference>
<feature type="region of interest" description="Disordered" evidence="5">
    <location>
        <begin position="313"/>
        <end position="334"/>
    </location>
</feature>
<name>A0A7J7IKS3_9RHOD</name>
<dbReference type="OrthoDB" id="10261062at2759"/>
<dbReference type="SUPFAM" id="SSF69572">
    <property type="entry name" value="Activating enzymes of the ubiquitin-like proteins"/>
    <property type="match status" value="1"/>
</dbReference>
<dbReference type="Pfam" id="PF00899">
    <property type="entry name" value="ThiF"/>
    <property type="match status" value="1"/>
</dbReference>
<dbReference type="SMART" id="SM00450">
    <property type="entry name" value="RHOD"/>
    <property type="match status" value="1"/>
</dbReference>
<dbReference type="InterPro" id="IPR000594">
    <property type="entry name" value="ThiF_NAD_FAD-bd"/>
</dbReference>
<dbReference type="GO" id="GO:0042292">
    <property type="term" value="F:URM1 activating enzyme activity"/>
    <property type="evidence" value="ECO:0007669"/>
    <property type="project" value="TreeGrafter"/>
</dbReference>
<dbReference type="GO" id="GO:0005524">
    <property type="term" value="F:ATP binding"/>
    <property type="evidence" value="ECO:0007669"/>
    <property type="project" value="UniProtKB-KW"/>
</dbReference>
<organism evidence="7 8">
    <name type="scientific">Cyanidiococcus yangmingshanensis</name>
    <dbReference type="NCBI Taxonomy" id="2690220"/>
    <lineage>
        <taxon>Eukaryota</taxon>
        <taxon>Rhodophyta</taxon>
        <taxon>Bangiophyceae</taxon>
        <taxon>Cyanidiales</taxon>
        <taxon>Cyanidiaceae</taxon>
        <taxon>Cyanidiococcus</taxon>
    </lineage>
</organism>
<evidence type="ECO:0000256" key="4">
    <source>
        <dbReference type="ARBA" id="ARBA00072792"/>
    </source>
</evidence>
<evidence type="ECO:0000313" key="7">
    <source>
        <dbReference type="EMBL" id="KAF6003117.1"/>
    </source>
</evidence>
<dbReference type="GO" id="GO:0004792">
    <property type="term" value="F:thiosulfate-cyanide sulfurtransferase activity"/>
    <property type="evidence" value="ECO:0007669"/>
    <property type="project" value="TreeGrafter"/>
</dbReference>
<dbReference type="EMBL" id="VWRR01000008">
    <property type="protein sequence ID" value="KAF6003117.1"/>
    <property type="molecule type" value="Genomic_DNA"/>
</dbReference>
<dbReference type="GO" id="GO:0016779">
    <property type="term" value="F:nucleotidyltransferase activity"/>
    <property type="evidence" value="ECO:0007669"/>
    <property type="project" value="TreeGrafter"/>
</dbReference>
<evidence type="ECO:0000256" key="2">
    <source>
        <dbReference type="ARBA" id="ARBA00022741"/>
    </source>
</evidence>
<evidence type="ECO:0000259" key="6">
    <source>
        <dbReference type="PROSITE" id="PS50206"/>
    </source>
</evidence>
<feature type="domain" description="Rhodanese" evidence="6">
    <location>
        <begin position="413"/>
        <end position="506"/>
    </location>
</feature>
<dbReference type="GO" id="GO:0005737">
    <property type="term" value="C:cytoplasm"/>
    <property type="evidence" value="ECO:0007669"/>
    <property type="project" value="TreeGrafter"/>
</dbReference>
<evidence type="ECO:0000256" key="5">
    <source>
        <dbReference type="SAM" id="MobiDB-lite"/>
    </source>
</evidence>
<dbReference type="InterPro" id="IPR036873">
    <property type="entry name" value="Rhodanese-like_dom_sf"/>
</dbReference>
<dbReference type="InterPro" id="IPR045886">
    <property type="entry name" value="ThiF/MoeB/HesA"/>
</dbReference>
<dbReference type="FunFam" id="3.40.50.720:FF:000033">
    <property type="entry name" value="Adenylyltransferase and sulfurtransferase MOCS3"/>
    <property type="match status" value="1"/>
</dbReference>
<feature type="region of interest" description="Disordered" evidence="5">
    <location>
        <begin position="389"/>
        <end position="409"/>
    </location>
</feature>
<proteinExistence type="predicted"/>
<evidence type="ECO:0000256" key="1">
    <source>
        <dbReference type="ARBA" id="ARBA00022679"/>
    </source>
</evidence>
<gene>
    <name evidence="7" type="primary">UBA4</name>
    <name evidence="7" type="ORF">F1559_004331</name>
</gene>
<dbReference type="Gene3D" id="3.40.250.10">
    <property type="entry name" value="Rhodanese-like domain"/>
    <property type="match status" value="1"/>
</dbReference>
<keyword evidence="1" id="KW-0808">Transferase</keyword>
<evidence type="ECO:0000313" key="8">
    <source>
        <dbReference type="Proteomes" id="UP000530660"/>
    </source>
</evidence>
<dbReference type="PANTHER" id="PTHR10953:SF102">
    <property type="entry name" value="ADENYLYLTRANSFERASE AND SULFURTRANSFERASE MOCS3"/>
    <property type="match status" value="1"/>
</dbReference>
<sequence length="517" mass="56341">MATDWSNVPPLIFHPDKESVGRYSRQLILPEFGGPLAQHRLKNSAVLLVGCGGLGCPAALYLAGAGIGCIGLADRDVVEISNLHRQIAHTASGVGEKKTTSLARAVMALNPSVKVELHDDGVSRENAREIVRRYNVVLDCSDNAETRYLVSDACVAEWRPLVSAAAIGLEGQLSVLNFGDNGPCYRCIFPEPPPPECQGSCDTDGVLGMIPGMIGTLQALEALRVLLAQAGIGSLQIPLAGRMLLFDALSYRFRVVQLRARQTETCSTCATFRRPHAGLVAQGDGYFRESTIDETGCNLVLLEGIALVHQEERSSLNSGKESSSMANGAASMTQSKTRTLPMVNAQHLALMKEKERYNDGICRICRIDSMEPHGIGYRLEVSCGAESQNTDSLQRESPQETATNDCPSELSRSTDKVIYIDVRPAQQFALVHIRNAVNVPMNTWPEAVQRRQRDWQGRHLRLVCRRGVQSRKAVELLRAMGWSHTLIEDIPGGMEALIRHIGEHSGNDSVSLAPTSN</sequence>
<comment type="caution">
    <text evidence="7">The sequence shown here is derived from an EMBL/GenBank/DDBJ whole genome shotgun (WGS) entry which is preliminary data.</text>
</comment>
<reference evidence="7 8" key="1">
    <citation type="journal article" date="2020" name="J. Phycol.">
        <title>Comparative genome analysis reveals Cyanidiococcus gen. nov., a new extremophilic red algal genus sister to Cyanidioschyzon (Cyanidioschyzonaceae, Rhodophyta).</title>
        <authorList>
            <person name="Liu S.-L."/>
            <person name="Chiang Y.-R."/>
            <person name="Yoon H.S."/>
            <person name="Fu H.-Y."/>
        </authorList>
    </citation>
    <scope>NUCLEOTIDE SEQUENCE [LARGE SCALE GENOMIC DNA]</scope>
    <source>
        <strain evidence="7 8">THAL066</strain>
    </source>
</reference>
<dbReference type="Proteomes" id="UP000530660">
    <property type="component" value="Unassembled WGS sequence"/>
</dbReference>